<gene>
    <name evidence="3" type="primary">rpsP</name>
    <name evidence="5" type="ORF">A2127_00305</name>
</gene>
<dbReference type="PANTHER" id="PTHR12919">
    <property type="entry name" value="30S RIBOSOMAL PROTEIN S16"/>
    <property type="match status" value="1"/>
</dbReference>
<evidence type="ECO:0000256" key="2">
    <source>
        <dbReference type="ARBA" id="ARBA00023274"/>
    </source>
</evidence>
<dbReference type="GO" id="GO:0006412">
    <property type="term" value="P:translation"/>
    <property type="evidence" value="ECO:0007669"/>
    <property type="project" value="UniProtKB-UniRule"/>
</dbReference>
<dbReference type="InterPro" id="IPR023803">
    <property type="entry name" value="Ribosomal_bS16_dom_sf"/>
</dbReference>
<evidence type="ECO:0000256" key="1">
    <source>
        <dbReference type="ARBA" id="ARBA00022980"/>
    </source>
</evidence>
<evidence type="ECO:0000256" key="4">
    <source>
        <dbReference type="SAM" id="MobiDB-lite"/>
    </source>
</evidence>
<dbReference type="Gene3D" id="3.30.1320.10">
    <property type="match status" value="1"/>
</dbReference>
<accession>A0A1F6BM06</accession>
<dbReference type="GO" id="GO:0015935">
    <property type="term" value="C:small ribosomal subunit"/>
    <property type="evidence" value="ECO:0007669"/>
    <property type="project" value="TreeGrafter"/>
</dbReference>
<feature type="compositionally biased region" description="Low complexity" evidence="4">
    <location>
        <begin position="103"/>
        <end position="117"/>
    </location>
</feature>
<dbReference type="EMBL" id="MFKI01000039">
    <property type="protein sequence ID" value="OGG37976.1"/>
    <property type="molecule type" value="Genomic_DNA"/>
</dbReference>
<dbReference type="InterPro" id="IPR000307">
    <property type="entry name" value="Ribosomal_bS16"/>
</dbReference>
<dbReference type="GO" id="GO:0005737">
    <property type="term" value="C:cytoplasm"/>
    <property type="evidence" value="ECO:0007669"/>
    <property type="project" value="UniProtKB-ARBA"/>
</dbReference>
<name>A0A1F6BM06_9BACT</name>
<dbReference type="AlphaFoldDB" id="A0A1F6BM06"/>
<evidence type="ECO:0000256" key="3">
    <source>
        <dbReference type="HAMAP-Rule" id="MF_00385"/>
    </source>
</evidence>
<dbReference type="HAMAP" id="MF_00385">
    <property type="entry name" value="Ribosomal_bS16"/>
    <property type="match status" value="1"/>
</dbReference>
<evidence type="ECO:0000313" key="5">
    <source>
        <dbReference type="EMBL" id="OGG37976.1"/>
    </source>
</evidence>
<sequence>MLAIKLRRQGKKHQASFRVVVAEKRSKLDGKFVDDLGWLDPKSKKFELKKEKVEHWLKVGARPTDSAHNLLVRAGVIDEPKIAVHSTKNSASSADGKNAPAQAAVTEKAPAEVPVAEAENETKAE</sequence>
<comment type="similarity">
    <text evidence="3">Belongs to the bacterial ribosomal protein bS16 family.</text>
</comment>
<keyword evidence="1 3" id="KW-0689">Ribosomal protein</keyword>
<feature type="compositionally biased region" description="Polar residues" evidence="4">
    <location>
        <begin position="86"/>
        <end position="95"/>
    </location>
</feature>
<feature type="region of interest" description="Disordered" evidence="4">
    <location>
        <begin position="86"/>
        <end position="125"/>
    </location>
</feature>
<proteinExistence type="inferred from homology"/>
<comment type="caution">
    <text evidence="5">The sequence shown here is derived from an EMBL/GenBank/DDBJ whole genome shotgun (WGS) entry which is preliminary data.</text>
</comment>
<dbReference type="SUPFAM" id="SSF54565">
    <property type="entry name" value="Ribosomal protein S16"/>
    <property type="match status" value="1"/>
</dbReference>
<protein>
    <recommendedName>
        <fullName evidence="3">Small ribosomal subunit protein bS16</fullName>
    </recommendedName>
</protein>
<reference evidence="5 6" key="1">
    <citation type="journal article" date="2016" name="Nat. Commun.">
        <title>Thousands of microbial genomes shed light on interconnected biogeochemical processes in an aquifer system.</title>
        <authorList>
            <person name="Anantharaman K."/>
            <person name="Brown C.T."/>
            <person name="Hug L.A."/>
            <person name="Sharon I."/>
            <person name="Castelle C.J."/>
            <person name="Probst A.J."/>
            <person name="Thomas B.C."/>
            <person name="Singh A."/>
            <person name="Wilkins M.J."/>
            <person name="Karaoz U."/>
            <person name="Brodie E.L."/>
            <person name="Williams K.H."/>
            <person name="Hubbard S.S."/>
            <person name="Banfield J.F."/>
        </authorList>
    </citation>
    <scope>NUCLEOTIDE SEQUENCE [LARGE SCALE GENOMIC DNA]</scope>
</reference>
<organism evidence="5 6">
    <name type="scientific">Candidatus Jorgensenbacteria bacterium GWC1_48_12</name>
    <dbReference type="NCBI Taxonomy" id="1798469"/>
    <lineage>
        <taxon>Bacteria</taxon>
        <taxon>Candidatus Joergenseniibacteriota</taxon>
    </lineage>
</organism>
<dbReference type="Proteomes" id="UP000179324">
    <property type="component" value="Unassembled WGS sequence"/>
</dbReference>
<dbReference type="PANTHER" id="PTHR12919:SF20">
    <property type="entry name" value="SMALL RIBOSOMAL SUBUNIT PROTEIN BS16M"/>
    <property type="match status" value="1"/>
</dbReference>
<dbReference type="NCBIfam" id="TIGR00002">
    <property type="entry name" value="S16"/>
    <property type="match status" value="1"/>
</dbReference>
<evidence type="ECO:0000313" key="6">
    <source>
        <dbReference type="Proteomes" id="UP000179324"/>
    </source>
</evidence>
<dbReference type="Pfam" id="PF00886">
    <property type="entry name" value="Ribosomal_S16"/>
    <property type="match status" value="1"/>
</dbReference>
<dbReference type="GO" id="GO:0003735">
    <property type="term" value="F:structural constituent of ribosome"/>
    <property type="evidence" value="ECO:0007669"/>
    <property type="project" value="InterPro"/>
</dbReference>
<keyword evidence="2 3" id="KW-0687">Ribonucleoprotein</keyword>